<evidence type="ECO:0000259" key="6">
    <source>
        <dbReference type="Pfam" id="PF13086"/>
    </source>
</evidence>
<dbReference type="STRING" id="55188.A0A2H5QSM9"/>
<dbReference type="FunFam" id="3.40.50.300:FF:000326">
    <property type="entry name" value="P-loop containing nucleoside triphosphate hydrolase"/>
    <property type="match status" value="1"/>
</dbReference>
<dbReference type="InterPro" id="IPR041677">
    <property type="entry name" value="DNA2/NAM7_AAA_11"/>
</dbReference>
<dbReference type="Pfam" id="PF20073">
    <property type="entry name" value="DUF6469"/>
    <property type="match status" value="1"/>
</dbReference>
<dbReference type="GO" id="GO:0005524">
    <property type="term" value="F:ATP binding"/>
    <property type="evidence" value="ECO:0007669"/>
    <property type="project" value="UniProtKB-KW"/>
</dbReference>
<dbReference type="InterPro" id="IPR047187">
    <property type="entry name" value="SF1_C_Upf1"/>
</dbReference>
<dbReference type="Proteomes" id="UP000236630">
    <property type="component" value="Unassembled WGS sequence"/>
</dbReference>
<dbReference type="SUPFAM" id="SSF52540">
    <property type="entry name" value="P-loop containing nucleoside triphosphate hydrolases"/>
    <property type="match status" value="1"/>
</dbReference>
<dbReference type="InterPro" id="IPR027417">
    <property type="entry name" value="P-loop_NTPase"/>
</dbReference>
<feature type="domain" description="DNA2/NAM7 helicase-like C-terminal" evidence="7">
    <location>
        <begin position="643"/>
        <end position="829"/>
    </location>
</feature>
<dbReference type="GO" id="GO:0016787">
    <property type="term" value="F:hydrolase activity"/>
    <property type="evidence" value="ECO:0007669"/>
    <property type="project" value="UniProtKB-KW"/>
</dbReference>
<accession>A0A2H5QSM9</accession>
<dbReference type="InterPro" id="IPR039904">
    <property type="entry name" value="TRANK1"/>
</dbReference>
<protein>
    <recommendedName>
        <fullName evidence="11">UvrD-like helicase ATP-binding domain-containing protein</fullName>
    </recommendedName>
</protein>
<evidence type="ECO:0008006" key="11">
    <source>
        <dbReference type="Google" id="ProtNLM"/>
    </source>
</evidence>
<feature type="region of interest" description="Disordered" evidence="5">
    <location>
        <begin position="1"/>
        <end position="20"/>
    </location>
</feature>
<dbReference type="Pfam" id="PF13087">
    <property type="entry name" value="AAA_12"/>
    <property type="match status" value="1"/>
</dbReference>
<evidence type="ECO:0000256" key="3">
    <source>
        <dbReference type="ARBA" id="ARBA00022806"/>
    </source>
</evidence>
<evidence type="ECO:0000313" key="10">
    <source>
        <dbReference type="Proteomes" id="UP000236630"/>
    </source>
</evidence>
<dbReference type="PANTHER" id="PTHR21529:SF4">
    <property type="entry name" value="TPR AND ANKYRIN REPEAT-CONTAINING PROTEIN 1"/>
    <property type="match status" value="1"/>
</dbReference>
<evidence type="ECO:0000256" key="2">
    <source>
        <dbReference type="ARBA" id="ARBA00022801"/>
    </source>
</evidence>
<keyword evidence="3" id="KW-0347">Helicase</keyword>
<proteinExistence type="predicted"/>
<evidence type="ECO:0000256" key="1">
    <source>
        <dbReference type="ARBA" id="ARBA00022741"/>
    </source>
</evidence>
<evidence type="ECO:0000259" key="7">
    <source>
        <dbReference type="Pfam" id="PF13087"/>
    </source>
</evidence>
<evidence type="ECO:0000256" key="5">
    <source>
        <dbReference type="SAM" id="MobiDB-lite"/>
    </source>
</evidence>
<dbReference type="GO" id="GO:0005694">
    <property type="term" value="C:chromosome"/>
    <property type="evidence" value="ECO:0007669"/>
    <property type="project" value="UniProtKB-ARBA"/>
</dbReference>
<feature type="region of interest" description="Disordered" evidence="5">
    <location>
        <begin position="1754"/>
        <end position="1778"/>
    </location>
</feature>
<organism evidence="9 10">
    <name type="scientific">Citrus unshiu</name>
    <name type="common">Satsuma mandarin</name>
    <name type="synonym">Citrus nobilis var. unshiu</name>
    <dbReference type="NCBI Taxonomy" id="55188"/>
    <lineage>
        <taxon>Eukaryota</taxon>
        <taxon>Viridiplantae</taxon>
        <taxon>Streptophyta</taxon>
        <taxon>Embryophyta</taxon>
        <taxon>Tracheophyta</taxon>
        <taxon>Spermatophyta</taxon>
        <taxon>Magnoliopsida</taxon>
        <taxon>eudicotyledons</taxon>
        <taxon>Gunneridae</taxon>
        <taxon>Pentapetalae</taxon>
        <taxon>rosids</taxon>
        <taxon>malvids</taxon>
        <taxon>Sapindales</taxon>
        <taxon>Rutaceae</taxon>
        <taxon>Aurantioideae</taxon>
        <taxon>Citrus</taxon>
    </lineage>
</organism>
<dbReference type="Pfam" id="PF13086">
    <property type="entry name" value="AAA_11"/>
    <property type="match status" value="1"/>
</dbReference>
<name>A0A2H5QSM9_CITUN</name>
<gene>
    <name evidence="9" type="ORF">CUMW_255360</name>
</gene>
<dbReference type="PANTHER" id="PTHR21529">
    <property type="entry name" value="MAMMARY TURMOR VIRUS RECEPTOR HOMOLOG 1, 2 MTVR1, 2"/>
    <property type="match status" value="1"/>
</dbReference>
<comment type="caution">
    <text evidence="9">The sequence shown here is derived from an EMBL/GenBank/DDBJ whole genome shotgun (WGS) entry which is preliminary data.</text>
</comment>
<evidence type="ECO:0000313" key="9">
    <source>
        <dbReference type="EMBL" id="GAY67285.1"/>
    </source>
</evidence>
<dbReference type="CDD" id="cd18808">
    <property type="entry name" value="SF1_C_Upf1"/>
    <property type="match status" value="1"/>
</dbReference>
<feature type="compositionally biased region" description="Acidic residues" evidence="5">
    <location>
        <begin position="1"/>
        <end position="10"/>
    </location>
</feature>
<keyword evidence="1" id="KW-0547">Nucleotide-binding</keyword>
<dbReference type="GO" id="GO:0004386">
    <property type="term" value="F:helicase activity"/>
    <property type="evidence" value="ECO:0007669"/>
    <property type="project" value="UniProtKB-KW"/>
</dbReference>
<evidence type="ECO:0000256" key="4">
    <source>
        <dbReference type="ARBA" id="ARBA00022840"/>
    </source>
</evidence>
<keyword evidence="4" id="KW-0067">ATP-binding</keyword>
<dbReference type="InterPro" id="IPR045529">
    <property type="entry name" value="DUF6469"/>
</dbReference>
<feature type="domain" description="DUF6469" evidence="8">
    <location>
        <begin position="89"/>
        <end position="216"/>
    </location>
</feature>
<dbReference type="Gene3D" id="3.40.50.300">
    <property type="entry name" value="P-loop containing nucleotide triphosphate hydrolases"/>
    <property type="match status" value="2"/>
</dbReference>
<keyword evidence="2" id="KW-0378">Hydrolase</keyword>
<feature type="domain" description="DNA2/NAM7 helicase helicase" evidence="6">
    <location>
        <begin position="257"/>
        <end position="635"/>
    </location>
</feature>
<dbReference type="EMBL" id="BDQV01000683">
    <property type="protein sequence ID" value="GAY67285.1"/>
    <property type="molecule type" value="Genomic_DNA"/>
</dbReference>
<feature type="region of interest" description="Disordered" evidence="5">
    <location>
        <begin position="1694"/>
        <end position="1715"/>
    </location>
</feature>
<sequence length="1867" mass="213408">MKQESQSEEMMEGKGCSSSSKKAVGFAGHTVFSWSLEDIFSQSFFKDQVEKIPESFQSVKQYFGSFVFPLLEETRMQLRSGLEAMRRAPYAQVIAFEELKPYGANQYGIEVDYWRNTISNSGKEPYKTLPGDILVLADFKPEKVSDLRRVGRTWTFVSVTTVPDDEDENKKENRYKVKARNNMQVRDRTKKSFFLIYLTNILPNKRIWNSLHMRGNWKVITQVLGTDSVVDERCELCSVQRKGQWDEKFGPSLSSTLNESQVGAMLACLGRLDCDHRSGVELIWGPPGTGKTKTVSMLLLTLLRIKCRTLACTPTNVAITELASRVLKLVKESYKRDSRSNTPICPLGDILLFGNKDRLKVNPGFEEIYLNYRIKKLRECFAPLSGWRHCFSSMIDLLEDCVSQYHIYVEKLKEREDCNVNQSEEKECRKETEGSKGERKPFLKYVRERFKCAVVSLRNCIFIFCTHLPKSYISENSFQEMVALKSLLDSFGNLLFQDNVVSKELEKLFSHSVDEGISWAFVRKRYLLQLHQRRSECLSVLRNLWNSLDELNLPCTTSKLVLEDFCFKRASLFFSTASSSYKLHSVEIKPLNFLVIDEAAQLKESESTIPLQLAGINHAVLIGDECQLPAMVESKISDEAGFGRSLFERLTSLNHSKHLLNIQYRMHPSISLFPNLQFYRNQILDGANVKSKSYEKQYLTGTEFGPYSFINIIGGREDFIYHSCRNIVEVSAVIKILQKLYKAWVGSKQKVSIGVVSPYTAQVVAIRKKIGFEYENKDGFTVKVKSIDGFQGGEEDIIIISTVRCNTGGSIGFISKPQRVNVALTRATRARYYFYVKSYDIIHFGHFKHLWLTPAISLTHSRHCLWILGSERTLISSESIWGALVCDAKARQCFFNADEERNLAKARLEVSKELVEIGAESLTSTSQGGKLYCKPKYEKTTLCYDKDGETYREGRSTATDGEAAADPMFNSNPKGANFNLQEAAEIFAAIGIPDSAVRCFNDLGKYEGAGRFDELLMSENGSGNFMEAANMAVLEGDIFLATDLLQKAWNFREASKLVLNFVFSNSLWSPGSRGWPLKQFTQKEELLQKAKSLAKNDSNQFYEFVCAEANILSNDHSNLVMMNQQFIDSKRHQNIRGEILSSRMILDFHLHSNASTYHWEDELVLNLTTYSDDRICKSQVSIETFVYFWNCWKDKIVKIFEYLGCLRVQQDVDGYRSYEDFCLSYLSVWKHCSNLDTTYLLLKSDAYWVRELSNMYIQKRGQLVSIDLHQLVSAAQSYWSTELLSVGINVLDKLEALHEQSIKNSLSVLCQSKCLSYIYDVAKFLLDSEFLYRHWDDVKTLQKFVELSTEDFFHCIFPLDWRESLSKDMISLRQTEVCRSILEEIVSGYVTSKSKLSYGQIGRIAVMILGSGKLHNGLYRKVVERCVKDSPWQAFLKCLSQKMEAEYLQHPSESNNERELYVIQKLHGALLDTYGANWRKEYDYMSPAYFLYLLERLLILMSCFQGYIFTTKSSFVDWRIYQEPHTNPTASFVTDVWQSFGDVLDSIFFIVQHFLYNEKEMIEWISNSHKNVNDYHSLVVLRLVVIICLLHLNFGKFGSSLRDLLGRKYVTRLLPLEFCDALRKIENHNCLNVHEISQAFKKIGNPLVIASLGKNCSQFLCPDAIFVNMKVMKSTDEIFEILYPKMEACQVQVGTSKDVPSKRPASLPEDTDAQNMNDNTLVMNLDQLCKVFEALKMVDNGNNGNYRRSVKYQVGTSKDVPSKHPASLPEDTDAQNKNDNTMVMNLDQLCKALEALKMLDYGNNGNHGNSVKYQVGTSKDVPSKHPASLPEDMDAQNMNDDTLAMDLDQLCKVLEALKMVDNGNNGN</sequence>
<evidence type="ECO:0000259" key="8">
    <source>
        <dbReference type="Pfam" id="PF20073"/>
    </source>
</evidence>
<reference evidence="9 10" key="1">
    <citation type="journal article" date="2017" name="Front. Genet.">
        <title>Draft sequencing of the heterozygous diploid genome of Satsuma (Citrus unshiu Marc.) using a hybrid assembly approach.</title>
        <authorList>
            <person name="Shimizu T."/>
            <person name="Tanizawa Y."/>
            <person name="Mochizuki T."/>
            <person name="Nagasaki H."/>
            <person name="Yoshioka T."/>
            <person name="Toyoda A."/>
            <person name="Fujiyama A."/>
            <person name="Kaminuma E."/>
            <person name="Nakamura Y."/>
        </authorList>
    </citation>
    <scope>NUCLEOTIDE SEQUENCE [LARGE SCALE GENOMIC DNA]</scope>
    <source>
        <strain evidence="10">cv. Miyagawa wase</strain>
    </source>
</reference>
<keyword evidence="10" id="KW-1185">Reference proteome</keyword>
<dbReference type="InterPro" id="IPR041679">
    <property type="entry name" value="DNA2/NAM7-like_C"/>
</dbReference>